<accession>A0A3N3ZRY3</accession>
<evidence type="ECO:0000313" key="5">
    <source>
        <dbReference type="EMBL" id="ROZ64099.1"/>
    </source>
</evidence>
<gene>
    <name evidence="5" type="primary">scpB</name>
    <name evidence="5" type="ORF">EDL96_04650</name>
</gene>
<evidence type="ECO:0000256" key="1">
    <source>
        <dbReference type="ARBA" id="ARBA00022490"/>
    </source>
</evidence>
<dbReference type="GO" id="GO:0051304">
    <property type="term" value="P:chromosome separation"/>
    <property type="evidence" value="ECO:0007669"/>
    <property type="project" value="InterPro"/>
</dbReference>
<dbReference type="NCBIfam" id="TIGR00281">
    <property type="entry name" value="SMC-Scp complex subunit ScpB"/>
    <property type="match status" value="1"/>
</dbReference>
<dbReference type="GO" id="GO:0051301">
    <property type="term" value="P:cell division"/>
    <property type="evidence" value="ECO:0007669"/>
    <property type="project" value="UniProtKB-KW"/>
</dbReference>
<keyword evidence="3" id="KW-0159">Chromosome partition</keyword>
<name>A0A3N3ZRY3_9MICC</name>
<dbReference type="EMBL" id="RKMF01000004">
    <property type="protein sequence ID" value="ROZ64099.1"/>
    <property type="molecule type" value="Genomic_DNA"/>
</dbReference>
<evidence type="ECO:0000313" key="6">
    <source>
        <dbReference type="Proteomes" id="UP000270616"/>
    </source>
</evidence>
<dbReference type="PIRSF" id="PIRSF019345">
    <property type="entry name" value="ScpB"/>
    <property type="match status" value="1"/>
</dbReference>
<comment type="caution">
    <text evidence="5">The sequence shown here is derived from an EMBL/GenBank/DDBJ whole genome shotgun (WGS) entry which is preliminary data.</text>
</comment>
<dbReference type="OrthoDB" id="9806226at2"/>
<dbReference type="Proteomes" id="UP000270616">
    <property type="component" value="Unassembled WGS sequence"/>
</dbReference>
<dbReference type="SUPFAM" id="SSF46785">
    <property type="entry name" value="Winged helix' DNA-binding domain"/>
    <property type="match status" value="2"/>
</dbReference>
<dbReference type="Pfam" id="PF04079">
    <property type="entry name" value="SMC_ScpB"/>
    <property type="match status" value="1"/>
</dbReference>
<keyword evidence="2" id="KW-0132">Cell division</keyword>
<evidence type="ECO:0000256" key="3">
    <source>
        <dbReference type="ARBA" id="ARBA00022829"/>
    </source>
</evidence>
<dbReference type="InterPro" id="IPR005234">
    <property type="entry name" value="ScpB_csome_segregation"/>
</dbReference>
<keyword evidence="4" id="KW-0131">Cell cycle</keyword>
<evidence type="ECO:0000256" key="4">
    <source>
        <dbReference type="ARBA" id="ARBA00023306"/>
    </source>
</evidence>
<dbReference type="InterPro" id="IPR036390">
    <property type="entry name" value="WH_DNA-bd_sf"/>
</dbReference>
<keyword evidence="6" id="KW-1185">Reference proteome</keyword>
<dbReference type="PANTHER" id="PTHR34298">
    <property type="entry name" value="SEGREGATION AND CONDENSATION PROTEIN B"/>
    <property type="match status" value="1"/>
</dbReference>
<sequence length="173" mass="18696">MVADRPVSDFDLAEVLSVPVAEIRATLDSLRAEYDGVGPAGGVPRGFELRKVGGGWRFYSRAEFAPLVQAFVLEGQTSRLSQAAMETLAVVAYRQPVSRARVSAIRGVNVDGVIRTLVARGLLAEVDRDPISGALLYATTPYFLEKLGLDSLEELPQISPHLPGVDQLDEFQG</sequence>
<dbReference type="InterPro" id="IPR036388">
    <property type="entry name" value="WH-like_DNA-bd_sf"/>
</dbReference>
<dbReference type="PANTHER" id="PTHR34298:SF2">
    <property type="entry name" value="SEGREGATION AND CONDENSATION PROTEIN B"/>
    <property type="match status" value="1"/>
</dbReference>
<reference evidence="5 6" key="1">
    <citation type="submission" date="2018-10" db="EMBL/GenBank/DDBJ databases">
        <title>Kocuria sp. M5W7-7, whole genome shotgun sequence.</title>
        <authorList>
            <person name="Tuo L."/>
        </authorList>
    </citation>
    <scope>NUCLEOTIDE SEQUENCE [LARGE SCALE GENOMIC DNA]</scope>
    <source>
        <strain evidence="5 6">M5W7-7</strain>
    </source>
</reference>
<protein>
    <submittedName>
        <fullName evidence="5">SMC-Scp complex subunit ScpB</fullName>
    </submittedName>
</protein>
<proteinExistence type="predicted"/>
<organism evidence="5 6">
    <name type="scientific">Kocuria soli</name>
    <dbReference type="NCBI Taxonomy" id="2485125"/>
    <lineage>
        <taxon>Bacteria</taxon>
        <taxon>Bacillati</taxon>
        <taxon>Actinomycetota</taxon>
        <taxon>Actinomycetes</taxon>
        <taxon>Micrococcales</taxon>
        <taxon>Micrococcaceae</taxon>
        <taxon>Kocuria</taxon>
    </lineage>
</organism>
<dbReference type="Gene3D" id="1.10.10.10">
    <property type="entry name" value="Winged helix-like DNA-binding domain superfamily/Winged helix DNA-binding domain"/>
    <property type="match status" value="2"/>
</dbReference>
<keyword evidence="1" id="KW-0963">Cytoplasm</keyword>
<dbReference type="AlphaFoldDB" id="A0A3N3ZRY3"/>
<evidence type="ECO:0000256" key="2">
    <source>
        <dbReference type="ARBA" id="ARBA00022618"/>
    </source>
</evidence>